<proteinExistence type="predicted"/>
<sequence length="458" mass="50644">MTTPKFKAKVDAINAALDKRPPFCTGVTPLGNNGALFYRKGDDGDAGYLDFASVTEDKLEALSAACAPASFGYGKETVFDESYRKAGKLDTNRFSSMLDIDSSGIAKHVSNELLEGQNSRRTLRFELYKLNVYDKDSFFKPHKDTPRAENMFGSLVITFPTPHTGGALVLRHQGEQWVVDSSSILSKQSEPSICFIAFYSDVEHEVQPLQSGHRVTLTYNLFVETNFKYSRFPPLPTVAIDRSAPDHLVLRASLSDLLQDKSVLPQGGVLAFGLRFKYPLIPDKTDLQQIIHVLKGSDATIKDVAHSLSLKVVPQILITDGTESVDVMFPVAVDWTGEQVESWATELAGDPSKEGFVVHEVGKPPLTHLAGYHIKDVIWVTPQTTFTRYKSAFICGSEDAYGNEAGFEFVYGEMCLAVMVGPPKHRETLDEIPQWNGLWDRSGFRSDSEIDDSADVDA</sequence>
<dbReference type="EMBL" id="ML208450">
    <property type="protein sequence ID" value="TFK65054.1"/>
    <property type="molecule type" value="Genomic_DNA"/>
</dbReference>
<name>A0ACD3AI60_9AGAR</name>
<protein>
    <submittedName>
        <fullName evidence="1">Uncharacterized protein</fullName>
    </submittedName>
</protein>
<dbReference type="Proteomes" id="UP000308600">
    <property type="component" value="Unassembled WGS sequence"/>
</dbReference>
<evidence type="ECO:0000313" key="2">
    <source>
        <dbReference type="Proteomes" id="UP000308600"/>
    </source>
</evidence>
<organism evidence="1 2">
    <name type="scientific">Pluteus cervinus</name>
    <dbReference type="NCBI Taxonomy" id="181527"/>
    <lineage>
        <taxon>Eukaryota</taxon>
        <taxon>Fungi</taxon>
        <taxon>Dikarya</taxon>
        <taxon>Basidiomycota</taxon>
        <taxon>Agaricomycotina</taxon>
        <taxon>Agaricomycetes</taxon>
        <taxon>Agaricomycetidae</taxon>
        <taxon>Agaricales</taxon>
        <taxon>Pluteineae</taxon>
        <taxon>Pluteaceae</taxon>
        <taxon>Pluteus</taxon>
    </lineage>
</organism>
<accession>A0ACD3AI60</accession>
<evidence type="ECO:0000313" key="1">
    <source>
        <dbReference type="EMBL" id="TFK65054.1"/>
    </source>
</evidence>
<reference evidence="1 2" key="1">
    <citation type="journal article" date="2019" name="Nat. Ecol. Evol.">
        <title>Megaphylogeny resolves global patterns of mushroom evolution.</title>
        <authorList>
            <person name="Varga T."/>
            <person name="Krizsan K."/>
            <person name="Foldi C."/>
            <person name="Dima B."/>
            <person name="Sanchez-Garcia M."/>
            <person name="Sanchez-Ramirez S."/>
            <person name="Szollosi G.J."/>
            <person name="Szarkandi J.G."/>
            <person name="Papp V."/>
            <person name="Albert L."/>
            <person name="Andreopoulos W."/>
            <person name="Angelini C."/>
            <person name="Antonin V."/>
            <person name="Barry K.W."/>
            <person name="Bougher N.L."/>
            <person name="Buchanan P."/>
            <person name="Buyck B."/>
            <person name="Bense V."/>
            <person name="Catcheside P."/>
            <person name="Chovatia M."/>
            <person name="Cooper J."/>
            <person name="Damon W."/>
            <person name="Desjardin D."/>
            <person name="Finy P."/>
            <person name="Geml J."/>
            <person name="Haridas S."/>
            <person name="Hughes K."/>
            <person name="Justo A."/>
            <person name="Karasinski D."/>
            <person name="Kautmanova I."/>
            <person name="Kiss B."/>
            <person name="Kocsube S."/>
            <person name="Kotiranta H."/>
            <person name="LaButti K.M."/>
            <person name="Lechner B.E."/>
            <person name="Liimatainen K."/>
            <person name="Lipzen A."/>
            <person name="Lukacs Z."/>
            <person name="Mihaltcheva S."/>
            <person name="Morgado L.N."/>
            <person name="Niskanen T."/>
            <person name="Noordeloos M.E."/>
            <person name="Ohm R.A."/>
            <person name="Ortiz-Santana B."/>
            <person name="Ovrebo C."/>
            <person name="Racz N."/>
            <person name="Riley R."/>
            <person name="Savchenko A."/>
            <person name="Shiryaev A."/>
            <person name="Soop K."/>
            <person name="Spirin V."/>
            <person name="Szebenyi C."/>
            <person name="Tomsovsky M."/>
            <person name="Tulloss R.E."/>
            <person name="Uehling J."/>
            <person name="Grigoriev I.V."/>
            <person name="Vagvolgyi C."/>
            <person name="Papp T."/>
            <person name="Martin F.M."/>
            <person name="Miettinen O."/>
            <person name="Hibbett D.S."/>
            <person name="Nagy L.G."/>
        </authorList>
    </citation>
    <scope>NUCLEOTIDE SEQUENCE [LARGE SCALE GENOMIC DNA]</scope>
    <source>
        <strain evidence="1 2">NL-1719</strain>
    </source>
</reference>
<gene>
    <name evidence="1" type="ORF">BDN72DRAFT_824990</name>
</gene>
<keyword evidence="2" id="KW-1185">Reference proteome</keyword>